<evidence type="ECO:0000313" key="3">
    <source>
        <dbReference type="Proteomes" id="UP001177003"/>
    </source>
</evidence>
<organism evidence="2 3">
    <name type="scientific">Lactuca saligna</name>
    <name type="common">Willowleaf lettuce</name>
    <dbReference type="NCBI Taxonomy" id="75948"/>
    <lineage>
        <taxon>Eukaryota</taxon>
        <taxon>Viridiplantae</taxon>
        <taxon>Streptophyta</taxon>
        <taxon>Embryophyta</taxon>
        <taxon>Tracheophyta</taxon>
        <taxon>Spermatophyta</taxon>
        <taxon>Magnoliopsida</taxon>
        <taxon>eudicotyledons</taxon>
        <taxon>Gunneridae</taxon>
        <taxon>Pentapetalae</taxon>
        <taxon>asterids</taxon>
        <taxon>campanulids</taxon>
        <taxon>Asterales</taxon>
        <taxon>Asteraceae</taxon>
        <taxon>Cichorioideae</taxon>
        <taxon>Cichorieae</taxon>
        <taxon>Lactucinae</taxon>
        <taxon>Lactuca</taxon>
    </lineage>
</organism>
<dbReference type="AlphaFoldDB" id="A0AA36E4I0"/>
<feature type="region of interest" description="Disordered" evidence="1">
    <location>
        <begin position="1"/>
        <end position="77"/>
    </location>
</feature>
<protein>
    <submittedName>
        <fullName evidence="2">Uncharacterized protein</fullName>
    </submittedName>
</protein>
<sequence>MISEQYGGYMGLGVTSLPERRQIESYDDEPFKDEEEPIEEEELGGVLVDSSPYPYSSSQEHLAEAQEEDPTELESSLGIFSPLPISTIRPYNTHSWGPMTIITPKKFIPIPF</sequence>
<keyword evidence="3" id="KW-1185">Reference proteome</keyword>
<proteinExistence type="predicted"/>
<dbReference type="EMBL" id="OX465080">
    <property type="protein sequence ID" value="CAI9281923.1"/>
    <property type="molecule type" value="Genomic_DNA"/>
</dbReference>
<reference evidence="2" key="1">
    <citation type="submission" date="2023-04" db="EMBL/GenBank/DDBJ databases">
        <authorList>
            <person name="Vijverberg K."/>
            <person name="Xiong W."/>
            <person name="Schranz E."/>
        </authorList>
    </citation>
    <scope>NUCLEOTIDE SEQUENCE</scope>
</reference>
<evidence type="ECO:0000256" key="1">
    <source>
        <dbReference type="SAM" id="MobiDB-lite"/>
    </source>
</evidence>
<accession>A0AA36E4I0</accession>
<gene>
    <name evidence="2" type="ORF">LSALG_LOCUS21591</name>
</gene>
<name>A0AA36E4I0_LACSI</name>
<feature type="compositionally biased region" description="Acidic residues" evidence="1">
    <location>
        <begin position="25"/>
        <end position="43"/>
    </location>
</feature>
<dbReference type="Proteomes" id="UP001177003">
    <property type="component" value="Chromosome 4"/>
</dbReference>
<evidence type="ECO:0000313" key="2">
    <source>
        <dbReference type="EMBL" id="CAI9281923.1"/>
    </source>
</evidence>